<evidence type="ECO:0000313" key="1">
    <source>
        <dbReference type="EMBL" id="GAT28712.1"/>
    </source>
</evidence>
<dbReference type="AlphaFoldDB" id="A0A146FUG6"/>
<name>A0A146FUG6_ASPKA</name>
<gene>
    <name evidence="1" type="ORF">RIB2604_02603570</name>
</gene>
<reference evidence="1 2" key="1">
    <citation type="journal article" date="2016" name="DNA Res.">
        <title>Genome sequence of Aspergillus luchuensis NBRC 4314.</title>
        <authorList>
            <person name="Yamada O."/>
            <person name="Machida M."/>
            <person name="Hosoyama A."/>
            <person name="Goto M."/>
            <person name="Takahashi T."/>
            <person name="Futagami T."/>
            <person name="Yamagata Y."/>
            <person name="Takeuchi M."/>
            <person name="Kobayashi T."/>
            <person name="Koike H."/>
            <person name="Abe K."/>
            <person name="Asai K."/>
            <person name="Arita M."/>
            <person name="Fujita N."/>
            <person name="Fukuda K."/>
            <person name="Higa K."/>
            <person name="Horikawa H."/>
            <person name="Ishikawa T."/>
            <person name="Jinno K."/>
            <person name="Kato Y."/>
            <person name="Kirimura K."/>
            <person name="Mizutani O."/>
            <person name="Nakasone K."/>
            <person name="Sano M."/>
            <person name="Shiraishi Y."/>
            <person name="Tsukahara M."/>
            <person name="Gomi K."/>
        </authorList>
    </citation>
    <scope>NUCLEOTIDE SEQUENCE [LARGE SCALE GENOMIC DNA]</scope>
    <source>
        <strain evidence="1 2">RIB 2604</strain>
    </source>
</reference>
<comment type="caution">
    <text evidence="1">The sequence shown here is derived from an EMBL/GenBank/DDBJ whole genome shotgun (WGS) entry which is preliminary data.</text>
</comment>
<reference evidence="2" key="2">
    <citation type="submission" date="2016-02" db="EMBL/GenBank/DDBJ databases">
        <title>Genome sequencing of Aspergillus luchuensis NBRC 4314.</title>
        <authorList>
            <person name="Yamada O."/>
        </authorList>
    </citation>
    <scope>NUCLEOTIDE SEQUENCE [LARGE SCALE GENOMIC DNA]</scope>
    <source>
        <strain evidence="2">RIB 2604</strain>
    </source>
</reference>
<evidence type="ECO:0000313" key="2">
    <source>
        <dbReference type="Proteomes" id="UP000075230"/>
    </source>
</evidence>
<proteinExistence type="predicted"/>
<protein>
    <submittedName>
        <fullName evidence="1">Acyl-CoA oxidase</fullName>
    </submittedName>
</protein>
<accession>A0A146FUG6</accession>
<sequence length="63" mass="7005">MDGVRTAFAMVPCGVCTDNKFQDDEADVGVCYSWLDHHRKQLEHGDTVYGPMKSGERFATPAI</sequence>
<dbReference type="EMBL" id="BCWF01000025">
    <property type="protein sequence ID" value="GAT28712.1"/>
    <property type="molecule type" value="Genomic_DNA"/>
</dbReference>
<dbReference type="Proteomes" id="UP000075230">
    <property type="component" value="Unassembled WGS sequence"/>
</dbReference>
<organism evidence="1 2">
    <name type="scientific">Aspergillus kawachii</name>
    <name type="common">White koji mold</name>
    <name type="synonym">Aspergillus awamori var. kawachi</name>
    <dbReference type="NCBI Taxonomy" id="1069201"/>
    <lineage>
        <taxon>Eukaryota</taxon>
        <taxon>Fungi</taxon>
        <taxon>Dikarya</taxon>
        <taxon>Ascomycota</taxon>
        <taxon>Pezizomycotina</taxon>
        <taxon>Eurotiomycetes</taxon>
        <taxon>Eurotiomycetidae</taxon>
        <taxon>Eurotiales</taxon>
        <taxon>Aspergillaceae</taxon>
        <taxon>Aspergillus</taxon>
        <taxon>Aspergillus subgen. Circumdati</taxon>
    </lineage>
</organism>